<evidence type="ECO:0000256" key="4">
    <source>
        <dbReference type="ARBA" id="ARBA00022490"/>
    </source>
</evidence>
<keyword evidence="8 14" id="KW-0067">ATP-binding</keyword>
<dbReference type="AlphaFoldDB" id="A0A2B4SRA8"/>
<comment type="catalytic activity">
    <reaction evidence="11 15">
        <text>L-tyrosyl-[protein] + ATP = O-phospho-L-tyrosyl-[protein] + ADP + H(+)</text>
        <dbReference type="Rhea" id="RHEA:10596"/>
        <dbReference type="Rhea" id="RHEA-COMP:10136"/>
        <dbReference type="Rhea" id="RHEA-COMP:20101"/>
        <dbReference type="ChEBI" id="CHEBI:15378"/>
        <dbReference type="ChEBI" id="CHEBI:30616"/>
        <dbReference type="ChEBI" id="CHEBI:46858"/>
        <dbReference type="ChEBI" id="CHEBI:61978"/>
        <dbReference type="ChEBI" id="CHEBI:456216"/>
        <dbReference type="EC" id="2.7.10.2"/>
    </reaction>
</comment>
<feature type="binding site" evidence="14">
    <location>
        <position position="745"/>
    </location>
    <ligand>
        <name>ATP</name>
        <dbReference type="ChEBI" id="CHEBI:30616"/>
    </ligand>
</feature>
<dbReference type="EMBL" id="LSMT01000043">
    <property type="protein sequence ID" value="PFX30935.1"/>
    <property type="molecule type" value="Genomic_DNA"/>
</dbReference>
<dbReference type="SMART" id="SM00219">
    <property type="entry name" value="TyrKc"/>
    <property type="match status" value="1"/>
</dbReference>
<proteinExistence type="inferred from homology"/>
<dbReference type="SUPFAM" id="SSF56112">
    <property type="entry name" value="Protein kinase-like (PK-like)"/>
    <property type="match status" value="1"/>
</dbReference>
<dbReference type="InterPro" id="IPR017441">
    <property type="entry name" value="Protein_kinase_ATP_BS"/>
</dbReference>
<dbReference type="SMART" id="SM00252">
    <property type="entry name" value="SH2"/>
    <property type="match status" value="1"/>
</dbReference>
<dbReference type="Pfam" id="PF00017">
    <property type="entry name" value="SH2"/>
    <property type="match status" value="1"/>
</dbReference>
<dbReference type="InterPro" id="IPR036860">
    <property type="entry name" value="SH2_dom_sf"/>
</dbReference>
<keyword evidence="3 13" id="KW-0728">SH3 domain</keyword>
<keyword evidence="6 14" id="KW-0547">Nucleotide-binding</keyword>
<dbReference type="FunFam" id="1.10.510.10:FF:000272">
    <property type="entry name" value="Tyrosine-protein kinase"/>
    <property type="match status" value="1"/>
</dbReference>
<dbReference type="GO" id="GO:0005737">
    <property type="term" value="C:cytoplasm"/>
    <property type="evidence" value="ECO:0007669"/>
    <property type="project" value="UniProtKB-SubCell"/>
</dbReference>
<accession>A0A2B4SRA8</accession>
<keyword evidence="9 12" id="KW-0727">SH2 domain</keyword>
<keyword evidence="10 15" id="KW-0829">Tyrosine-protein kinase</keyword>
<dbReference type="SUPFAM" id="SSF50044">
    <property type="entry name" value="SH3-domain"/>
    <property type="match status" value="1"/>
</dbReference>
<dbReference type="SUPFAM" id="SSF52540">
    <property type="entry name" value="P-loop containing nucleoside triphosphate hydrolases"/>
    <property type="match status" value="1"/>
</dbReference>
<dbReference type="Pfam" id="PF21026">
    <property type="entry name" value="SLFN_GTPase-like"/>
    <property type="match status" value="1"/>
</dbReference>
<dbReference type="InterPro" id="IPR000719">
    <property type="entry name" value="Prot_kinase_dom"/>
</dbReference>
<dbReference type="PROSITE" id="PS50001">
    <property type="entry name" value="SH2"/>
    <property type="match status" value="1"/>
</dbReference>
<evidence type="ECO:0000256" key="10">
    <source>
        <dbReference type="ARBA" id="ARBA00023137"/>
    </source>
</evidence>
<dbReference type="PROSITE" id="PS50011">
    <property type="entry name" value="PROTEIN_KINASE_DOM"/>
    <property type="match status" value="1"/>
</dbReference>
<protein>
    <recommendedName>
        <fullName evidence="15">Tyrosine-protein kinase</fullName>
        <ecNumber evidence="15">2.7.10.2</ecNumber>
    </recommendedName>
</protein>
<evidence type="ECO:0000256" key="15">
    <source>
        <dbReference type="RuleBase" id="RU362096"/>
    </source>
</evidence>
<keyword evidence="20" id="KW-1185">Reference proteome</keyword>
<name>A0A2B4SRA8_STYPI</name>
<evidence type="ECO:0000313" key="19">
    <source>
        <dbReference type="EMBL" id="PFX30935.1"/>
    </source>
</evidence>
<dbReference type="FunFam" id="3.30.505.10:FF:000023">
    <property type="entry name" value="Tyrosine-protein kinase"/>
    <property type="match status" value="1"/>
</dbReference>
<dbReference type="InterPro" id="IPR027417">
    <property type="entry name" value="P-loop_NTPase"/>
</dbReference>
<gene>
    <name evidence="19" type="primary">CSK</name>
    <name evidence="19" type="ORF">AWC38_SpisGene4282</name>
</gene>
<organism evidence="19 20">
    <name type="scientific">Stylophora pistillata</name>
    <name type="common">Smooth cauliflower coral</name>
    <dbReference type="NCBI Taxonomy" id="50429"/>
    <lineage>
        <taxon>Eukaryota</taxon>
        <taxon>Metazoa</taxon>
        <taxon>Cnidaria</taxon>
        <taxon>Anthozoa</taxon>
        <taxon>Hexacorallia</taxon>
        <taxon>Scleractinia</taxon>
        <taxon>Astrocoeniina</taxon>
        <taxon>Pocilloporidae</taxon>
        <taxon>Stylophora</taxon>
    </lineage>
</organism>
<evidence type="ECO:0000256" key="8">
    <source>
        <dbReference type="ARBA" id="ARBA00022840"/>
    </source>
</evidence>
<evidence type="ECO:0000313" key="20">
    <source>
        <dbReference type="Proteomes" id="UP000225706"/>
    </source>
</evidence>
<comment type="similarity">
    <text evidence="15">Belongs to the protein kinase superfamily. Tyr protein kinase family.</text>
</comment>
<dbReference type="Pfam" id="PF07714">
    <property type="entry name" value="PK_Tyr_Ser-Thr"/>
    <property type="match status" value="1"/>
</dbReference>
<dbReference type="PRINTS" id="PR00109">
    <property type="entry name" value="TYRKINASE"/>
</dbReference>
<dbReference type="Gene3D" id="3.30.505.10">
    <property type="entry name" value="SH2 domain"/>
    <property type="match status" value="1"/>
</dbReference>
<dbReference type="PANTHER" id="PTHR24418">
    <property type="entry name" value="TYROSINE-PROTEIN KINASE"/>
    <property type="match status" value="1"/>
</dbReference>
<feature type="domain" description="SH3" evidence="17">
    <location>
        <begin position="530"/>
        <end position="591"/>
    </location>
</feature>
<dbReference type="InterPro" id="IPR011009">
    <property type="entry name" value="Kinase-like_dom_sf"/>
</dbReference>
<dbReference type="SMART" id="SM00326">
    <property type="entry name" value="SH3"/>
    <property type="match status" value="1"/>
</dbReference>
<dbReference type="InterPro" id="IPR001452">
    <property type="entry name" value="SH3_domain"/>
</dbReference>
<evidence type="ECO:0000256" key="7">
    <source>
        <dbReference type="ARBA" id="ARBA00022777"/>
    </source>
</evidence>
<dbReference type="PROSITE" id="PS50002">
    <property type="entry name" value="SH3"/>
    <property type="match status" value="1"/>
</dbReference>
<comment type="similarity">
    <text evidence="2">Belongs to the protein kinase superfamily. TKL Ser/Thr protein kinase family. ROCO subfamily.</text>
</comment>
<dbReference type="InterPro" id="IPR036028">
    <property type="entry name" value="SH3-like_dom_sf"/>
</dbReference>
<dbReference type="InterPro" id="IPR020635">
    <property type="entry name" value="Tyr_kinase_cat_dom"/>
</dbReference>
<dbReference type="OrthoDB" id="346907at2759"/>
<evidence type="ECO:0000256" key="13">
    <source>
        <dbReference type="PROSITE-ProRule" id="PRU00192"/>
    </source>
</evidence>
<dbReference type="STRING" id="50429.A0A2B4SRA8"/>
<evidence type="ECO:0000256" key="2">
    <source>
        <dbReference type="ARBA" id="ARBA00008171"/>
    </source>
</evidence>
<dbReference type="PRINTS" id="PR00401">
    <property type="entry name" value="SH2DOMAIN"/>
</dbReference>
<evidence type="ECO:0000256" key="9">
    <source>
        <dbReference type="ARBA" id="ARBA00022999"/>
    </source>
</evidence>
<reference evidence="20" key="1">
    <citation type="journal article" date="2017" name="bioRxiv">
        <title>Comparative analysis of the genomes of Stylophora pistillata and Acropora digitifera provides evidence for extensive differences between species of corals.</title>
        <authorList>
            <person name="Voolstra C.R."/>
            <person name="Li Y."/>
            <person name="Liew Y.J."/>
            <person name="Baumgarten S."/>
            <person name="Zoccola D."/>
            <person name="Flot J.-F."/>
            <person name="Tambutte S."/>
            <person name="Allemand D."/>
            <person name="Aranda M."/>
        </authorList>
    </citation>
    <scope>NUCLEOTIDE SEQUENCE [LARGE SCALE GENOMIC DNA]</scope>
</reference>
<dbReference type="InterPro" id="IPR001245">
    <property type="entry name" value="Ser-Thr/Tyr_kinase_cat_dom"/>
</dbReference>
<keyword evidence="7 15" id="KW-0418">Kinase</keyword>
<dbReference type="Pfam" id="PF00018">
    <property type="entry name" value="SH3_1"/>
    <property type="match status" value="1"/>
</dbReference>
<evidence type="ECO:0000259" key="17">
    <source>
        <dbReference type="PROSITE" id="PS50002"/>
    </source>
</evidence>
<evidence type="ECO:0000256" key="3">
    <source>
        <dbReference type="ARBA" id="ARBA00022443"/>
    </source>
</evidence>
<sequence length="974" mass="111280">MKWPSPCEWNSFWDLKFFTVDGKENFFVIAIYVAYVKGGVFTKYPESYELRLEEDGQERICRVELNLTSGRNRCYVGWIPCNWIAAKDRVYVTSVLRDLPCLNKNKVQVQVQVQVQYESVAVQIEIKKIRHLSHSKGVLISVKCSAEQILEGFFKVRADCPITPEGFEKNLPDHAARKFIKEIQQQCSSSRGPGLLVGSRSFLASINNKGEDVRGSRPVGVICDLLLFNSNAGGLLLFTVCDPVEDDEQLHAYSHTTAKALKRFLVVLGGCLEKFCIIPQVHVLHRLTQKVHRMRYPNQYQLAGNDKKVNKILESLVNVLAVVPSTLSSKMGISFFKLLTMEQFRLVHQEIDRFKELWIKGVAGTGKTVVTLEFIKELRNRDPSLRKEEILFVCENVGLKEQMSTHGVCTCLCRKGFMLKRGYTPEKVKHVIMDEVQSFRDEDRCPPEHYSWLEFARMLVRQQSEDDDDDDDVGYLWLFIDINQGVMSLHRQQFSDPPPLILDPFPVMQQCDLRSSTLVYGSRCLEVPWSRGTEVVGKFQFKGRTGEDLPFEKGEVLCIESVTRDPNWYRASNSVGQKGMIPYNYVEESKRAVKLHAMPWFHGKFSRQQAEELLDPYDEGLFLVRESVNYQGDYSLSVCYGGKVEHYRVRYTDDNKLTVDDDVYFENLTKLVEHYEKDADGLCTRLAKPLKKKGGNYDFSVDPESFEKEGWSIQRRELCLGKSIGKGEFGDVLQAEYRGKKVAVKSLLKDTHAAQTFLAEASIMTNLNHKNLVKLIGVSVGKPIYIVTEFCGKGSLVEYLRTRGRTVIGQKDLVGFGRDVAAGMEYLESKNLVHRDLAARNVLIHEDGTAKVSDFGLAREANFNLEGGKFPIKWTAPEAIKHGRFSTQSDVWSYGILLWELFSFGRTPYPRVHIDSVMDKIESGYRMECPDGCPSKVYEVMRDCWDINPSQRPTFHKIYTTLEQVHRSFLPVGN</sequence>
<feature type="domain" description="SH2" evidence="16">
    <location>
        <begin position="600"/>
        <end position="690"/>
    </location>
</feature>
<dbReference type="InterPro" id="IPR000980">
    <property type="entry name" value="SH2"/>
</dbReference>
<evidence type="ECO:0000256" key="5">
    <source>
        <dbReference type="ARBA" id="ARBA00022679"/>
    </source>
</evidence>
<dbReference type="FunFam" id="3.30.200.20:FF:000053">
    <property type="entry name" value="Tyrosine-protein kinase"/>
    <property type="match status" value="1"/>
</dbReference>
<dbReference type="SUPFAM" id="SSF55550">
    <property type="entry name" value="SH2 domain"/>
    <property type="match status" value="1"/>
</dbReference>
<evidence type="ECO:0000256" key="12">
    <source>
        <dbReference type="PROSITE-ProRule" id="PRU00191"/>
    </source>
</evidence>
<dbReference type="InterPro" id="IPR050198">
    <property type="entry name" value="Non-receptor_tyrosine_kinases"/>
</dbReference>
<evidence type="ECO:0000259" key="18">
    <source>
        <dbReference type="PROSITE" id="PS50011"/>
    </source>
</evidence>
<keyword evidence="5 15" id="KW-0808">Transferase</keyword>
<dbReference type="EC" id="2.7.10.2" evidence="15"/>
<dbReference type="Gene3D" id="2.30.30.40">
    <property type="entry name" value="SH3 Domains"/>
    <property type="match status" value="1"/>
</dbReference>
<evidence type="ECO:0000256" key="14">
    <source>
        <dbReference type="PROSITE-ProRule" id="PRU10141"/>
    </source>
</evidence>
<dbReference type="InterPro" id="IPR035027">
    <property type="entry name" value="Csk-like_SH2"/>
</dbReference>
<evidence type="ECO:0000256" key="1">
    <source>
        <dbReference type="ARBA" id="ARBA00004496"/>
    </source>
</evidence>
<dbReference type="PROSITE" id="PS00107">
    <property type="entry name" value="PROTEIN_KINASE_ATP"/>
    <property type="match status" value="1"/>
</dbReference>
<dbReference type="GO" id="GO:0005524">
    <property type="term" value="F:ATP binding"/>
    <property type="evidence" value="ECO:0007669"/>
    <property type="project" value="UniProtKB-UniRule"/>
</dbReference>
<evidence type="ECO:0000259" key="16">
    <source>
        <dbReference type="PROSITE" id="PS50001"/>
    </source>
</evidence>
<dbReference type="Gene3D" id="1.10.510.10">
    <property type="entry name" value="Transferase(Phosphotransferase) domain 1"/>
    <property type="match status" value="1"/>
</dbReference>
<dbReference type="CDD" id="cd09937">
    <property type="entry name" value="SH2_csk_like"/>
    <property type="match status" value="1"/>
</dbReference>
<dbReference type="PROSITE" id="PS00109">
    <property type="entry name" value="PROTEIN_KINASE_TYR"/>
    <property type="match status" value="1"/>
</dbReference>
<dbReference type="GO" id="GO:0004715">
    <property type="term" value="F:non-membrane spanning protein tyrosine kinase activity"/>
    <property type="evidence" value="ECO:0007669"/>
    <property type="project" value="UniProtKB-EC"/>
</dbReference>
<feature type="domain" description="Protein kinase" evidence="18">
    <location>
        <begin position="718"/>
        <end position="969"/>
    </location>
</feature>
<dbReference type="InterPro" id="IPR008266">
    <property type="entry name" value="Tyr_kinase_AS"/>
</dbReference>
<comment type="subcellular location">
    <subcellularLocation>
        <location evidence="1">Cytoplasm</location>
    </subcellularLocation>
</comment>
<dbReference type="InterPro" id="IPR048729">
    <property type="entry name" value="SLFN_GTPase-like"/>
</dbReference>
<comment type="caution">
    <text evidence="19">The sequence shown here is derived from an EMBL/GenBank/DDBJ whole genome shotgun (WGS) entry which is preliminary data.</text>
</comment>
<evidence type="ECO:0000256" key="6">
    <source>
        <dbReference type="ARBA" id="ARBA00022741"/>
    </source>
</evidence>
<keyword evidence="4" id="KW-0963">Cytoplasm</keyword>
<evidence type="ECO:0000256" key="11">
    <source>
        <dbReference type="ARBA" id="ARBA00051245"/>
    </source>
</evidence>
<dbReference type="Proteomes" id="UP000225706">
    <property type="component" value="Unassembled WGS sequence"/>
</dbReference>